<sequence length="112" mass="12737">MCLPPAINLPVHDTIKVLLVQVPHHNTQNAIKKNMLPLRYHLALPKRRQTTFHYRPSGKNLSPLGAKLNQTYYSSLCRLTVHSSLPSASRSRDAPGTPIAWRPLPRHQTLYQ</sequence>
<gene>
    <name evidence="2" type="ORF">DEO72_LG10g2349</name>
</gene>
<keyword evidence="3" id="KW-1185">Reference proteome</keyword>
<evidence type="ECO:0000313" key="2">
    <source>
        <dbReference type="EMBL" id="QCE11116.1"/>
    </source>
</evidence>
<reference evidence="2 3" key="1">
    <citation type="submission" date="2019-04" db="EMBL/GenBank/DDBJ databases">
        <title>An improved genome assembly and genetic linkage map for asparagus bean, Vigna unguiculata ssp. sesquipedialis.</title>
        <authorList>
            <person name="Xia Q."/>
            <person name="Zhang R."/>
            <person name="Dong Y."/>
        </authorList>
    </citation>
    <scope>NUCLEOTIDE SEQUENCE [LARGE SCALE GENOMIC DNA]</scope>
    <source>
        <tissue evidence="2">Leaf</tissue>
    </source>
</reference>
<proteinExistence type="predicted"/>
<organism evidence="2 3">
    <name type="scientific">Vigna unguiculata</name>
    <name type="common">Cowpea</name>
    <dbReference type="NCBI Taxonomy" id="3917"/>
    <lineage>
        <taxon>Eukaryota</taxon>
        <taxon>Viridiplantae</taxon>
        <taxon>Streptophyta</taxon>
        <taxon>Embryophyta</taxon>
        <taxon>Tracheophyta</taxon>
        <taxon>Spermatophyta</taxon>
        <taxon>Magnoliopsida</taxon>
        <taxon>eudicotyledons</taxon>
        <taxon>Gunneridae</taxon>
        <taxon>Pentapetalae</taxon>
        <taxon>rosids</taxon>
        <taxon>fabids</taxon>
        <taxon>Fabales</taxon>
        <taxon>Fabaceae</taxon>
        <taxon>Papilionoideae</taxon>
        <taxon>50 kb inversion clade</taxon>
        <taxon>NPAAA clade</taxon>
        <taxon>indigoferoid/millettioid clade</taxon>
        <taxon>Phaseoleae</taxon>
        <taxon>Vigna</taxon>
    </lineage>
</organism>
<evidence type="ECO:0000313" key="3">
    <source>
        <dbReference type="Proteomes" id="UP000501690"/>
    </source>
</evidence>
<evidence type="ECO:0000256" key="1">
    <source>
        <dbReference type="SAM" id="MobiDB-lite"/>
    </source>
</evidence>
<dbReference type="AlphaFoldDB" id="A0A4D6NBQ5"/>
<feature type="region of interest" description="Disordered" evidence="1">
    <location>
        <begin position="86"/>
        <end position="112"/>
    </location>
</feature>
<dbReference type="EMBL" id="CP039354">
    <property type="protein sequence ID" value="QCE11116.1"/>
    <property type="molecule type" value="Genomic_DNA"/>
</dbReference>
<name>A0A4D6NBQ5_VIGUN</name>
<accession>A0A4D6NBQ5</accession>
<protein>
    <submittedName>
        <fullName evidence="2">Uncharacterized protein</fullName>
    </submittedName>
</protein>
<dbReference type="Proteomes" id="UP000501690">
    <property type="component" value="Linkage Group LG10"/>
</dbReference>